<evidence type="ECO:0000313" key="2">
    <source>
        <dbReference type="EMBL" id="GAG15637.1"/>
    </source>
</evidence>
<reference evidence="2" key="1">
    <citation type="journal article" date="2014" name="Front. Microbiol.">
        <title>High frequency of phylogenetically diverse reductive dehalogenase-homologous genes in deep subseafloor sedimentary metagenomes.</title>
        <authorList>
            <person name="Kawai M."/>
            <person name="Futagami T."/>
            <person name="Toyoda A."/>
            <person name="Takaki Y."/>
            <person name="Nishi S."/>
            <person name="Hori S."/>
            <person name="Arai W."/>
            <person name="Tsubouchi T."/>
            <person name="Morono Y."/>
            <person name="Uchiyama I."/>
            <person name="Ito T."/>
            <person name="Fujiyama A."/>
            <person name="Inagaki F."/>
            <person name="Takami H."/>
        </authorList>
    </citation>
    <scope>NUCLEOTIDE SEQUENCE</scope>
    <source>
        <strain evidence="2">Expedition CK06-06</strain>
    </source>
</reference>
<sequence length="180" mass="19953">NMKPAIKGEIRNPTGKGGWHDRDGNTGYFTKLNRQFMECKISEMLKKTKSELLILLKDDDKQALDHFIASIIIKGVFEGDHRRLEMLMSRVIGKVADKVEYTTPSPFILRGRDPGQEVTMGVDPAEEQTGEEALRDIIVDVDPAWNGEGKADPPKAPESKPSTSGKVSRKSDTKTAKGKT</sequence>
<dbReference type="EMBL" id="BARS01039123">
    <property type="protein sequence ID" value="GAG15637.1"/>
    <property type="molecule type" value="Genomic_DNA"/>
</dbReference>
<feature type="region of interest" description="Disordered" evidence="1">
    <location>
        <begin position="143"/>
        <end position="180"/>
    </location>
</feature>
<dbReference type="AlphaFoldDB" id="X0VWY8"/>
<feature type="compositionally biased region" description="Basic and acidic residues" evidence="1">
    <location>
        <begin position="169"/>
        <end position="180"/>
    </location>
</feature>
<gene>
    <name evidence="2" type="ORF">S01H1_59793</name>
</gene>
<proteinExistence type="predicted"/>
<name>X0VWY8_9ZZZZ</name>
<feature type="non-terminal residue" evidence="2">
    <location>
        <position position="1"/>
    </location>
</feature>
<comment type="caution">
    <text evidence="2">The sequence shown here is derived from an EMBL/GenBank/DDBJ whole genome shotgun (WGS) entry which is preliminary data.</text>
</comment>
<accession>X0VWY8</accession>
<feature type="compositionally biased region" description="Basic and acidic residues" evidence="1">
    <location>
        <begin position="149"/>
        <end position="158"/>
    </location>
</feature>
<organism evidence="2">
    <name type="scientific">marine sediment metagenome</name>
    <dbReference type="NCBI Taxonomy" id="412755"/>
    <lineage>
        <taxon>unclassified sequences</taxon>
        <taxon>metagenomes</taxon>
        <taxon>ecological metagenomes</taxon>
    </lineage>
</organism>
<evidence type="ECO:0000256" key="1">
    <source>
        <dbReference type="SAM" id="MobiDB-lite"/>
    </source>
</evidence>
<protein>
    <submittedName>
        <fullName evidence="2">Uncharacterized protein</fullName>
    </submittedName>
</protein>